<accession>A0A6P1T0R7</accession>
<dbReference type="Pfam" id="PF00753">
    <property type="entry name" value="Lactamase_B"/>
    <property type="match status" value="1"/>
</dbReference>
<dbReference type="SMART" id="SM00849">
    <property type="entry name" value="Lactamase_B"/>
    <property type="match status" value="1"/>
</dbReference>
<dbReference type="GO" id="GO:0016787">
    <property type="term" value="F:hydrolase activity"/>
    <property type="evidence" value="ECO:0007669"/>
    <property type="project" value="UniProtKB-KW"/>
</dbReference>
<comment type="similarity">
    <text evidence="1">Belongs to the metallo-beta-lactamase superfamily. Class-B beta-lactamase family.</text>
</comment>
<dbReference type="SUPFAM" id="SSF56281">
    <property type="entry name" value="Metallo-hydrolase/oxidoreductase"/>
    <property type="match status" value="1"/>
</dbReference>
<dbReference type="PANTHER" id="PTHR42951:SF4">
    <property type="entry name" value="ACYL-COENZYME A THIOESTERASE MBLAC2"/>
    <property type="match status" value="1"/>
</dbReference>
<proteinExistence type="inferred from homology"/>
<evidence type="ECO:0000313" key="4">
    <source>
        <dbReference type="Proteomes" id="UP000464495"/>
    </source>
</evidence>
<dbReference type="InterPro" id="IPR001279">
    <property type="entry name" value="Metallo-B-lactamas"/>
</dbReference>
<keyword evidence="3" id="KW-0378">Hydrolase</keyword>
<dbReference type="Proteomes" id="UP000464495">
    <property type="component" value="Chromosome"/>
</dbReference>
<dbReference type="CDD" id="cd16282">
    <property type="entry name" value="metallo-hydrolase-like_MBL-fold"/>
    <property type="match status" value="1"/>
</dbReference>
<keyword evidence="4" id="KW-1185">Reference proteome</keyword>
<dbReference type="InterPro" id="IPR036866">
    <property type="entry name" value="RibonucZ/Hydroxyglut_hydro"/>
</dbReference>
<dbReference type="InterPro" id="IPR030829">
    <property type="entry name" value="SoxH-rel_PQQ_2"/>
</dbReference>
<dbReference type="AlphaFoldDB" id="A0A6P1T0R7"/>
<dbReference type="NCBIfam" id="TIGR04559">
    <property type="entry name" value="SoxH_rel_PQQ_2"/>
    <property type="match status" value="1"/>
</dbReference>
<evidence type="ECO:0000313" key="3">
    <source>
        <dbReference type="EMBL" id="QHQ36504.1"/>
    </source>
</evidence>
<evidence type="ECO:0000259" key="2">
    <source>
        <dbReference type="SMART" id="SM00849"/>
    </source>
</evidence>
<name>A0A6P1T0R7_9RHOB</name>
<sequence length="341" mass="36366">MFEAIVTLCLLAQPEVCRAVLVPGHEADSQAECGVPFVLYPPLGHSVEGTECRPTGPVAEVTEAAPGVFVHHGHIADAEPETYGDISNSGFIIGARSVAVIDSGGSARAGEELYRAIRARTQLPISHLILTHMHPDHIFGAPVFVDAGAEIVGHHALENALRDRQQTYLSNYIGRLDPADTLPASVAVPTITVEDSMEIDLGDRMISLRTWPLSHTGTDLTVLDETSGTLFTGDLIFHVHTPALDGSLGGWQSVLEELAAIPAARVVPGHGGPVLDWPAAAAPVRHYLDVLEGDARREVAAGASLAQAAERIGQGEAANWQLFDLFNPRNATVAFTELEWE</sequence>
<dbReference type="PANTHER" id="PTHR42951">
    <property type="entry name" value="METALLO-BETA-LACTAMASE DOMAIN-CONTAINING"/>
    <property type="match status" value="1"/>
</dbReference>
<gene>
    <name evidence="3" type="ORF">GO499_15640</name>
</gene>
<dbReference type="Gene3D" id="3.60.15.10">
    <property type="entry name" value="Ribonuclease Z/Hydroxyacylglutathione hydrolase-like"/>
    <property type="match status" value="1"/>
</dbReference>
<organism evidence="3 4">
    <name type="scientific">Algicella marina</name>
    <dbReference type="NCBI Taxonomy" id="2683284"/>
    <lineage>
        <taxon>Bacteria</taxon>
        <taxon>Pseudomonadati</taxon>
        <taxon>Pseudomonadota</taxon>
        <taxon>Alphaproteobacteria</taxon>
        <taxon>Rhodobacterales</taxon>
        <taxon>Paracoccaceae</taxon>
        <taxon>Algicella</taxon>
    </lineage>
</organism>
<dbReference type="EMBL" id="CP046620">
    <property type="protein sequence ID" value="QHQ36504.1"/>
    <property type="molecule type" value="Genomic_DNA"/>
</dbReference>
<reference evidence="3 4" key="1">
    <citation type="submission" date="2019-12" db="EMBL/GenBank/DDBJ databases">
        <title>Complete genome sequence of Algicella marina strain 9Alg 56(T) isolated from the red alga Tichocarpus crinitus.</title>
        <authorList>
            <person name="Kim S.-G."/>
            <person name="Nedashkovskaya O.I."/>
        </authorList>
    </citation>
    <scope>NUCLEOTIDE SEQUENCE [LARGE SCALE GENOMIC DNA]</scope>
    <source>
        <strain evidence="3 4">9Alg 56</strain>
    </source>
</reference>
<dbReference type="RefSeq" id="WP_161863050.1">
    <property type="nucleotide sequence ID" value="NZ_CP046620.1"/>
</dbReference>
<evidence type="ECO:0000256" key="1">
    <source>
        <dbReference type="ARBA" id="ARBA00005250"/>
    </source>
</evidence>
<dbReference type="InterPro" id="IPR050855">
    <property type="entry name" value="NDM-1-like"/>
</dbReference>
<protein>
    <submittedName>
        <fullName evidence="3">Quinoprotein relay system zinc metallohydrolase 2</fullName>
    </submittedName>
</protein>
<dbReference type="GO" id="GO:0017001">
    <property type="term" value="P:antibiotic catabolic process"/>
    <property type="evidence" value="ECO:0007669"/>
    <property type="project" value="UniProtKB-ARBA"/>
</dbReference>
<dbReference type="KEGG" id="amaq:GO499_15640"/>
<feature type="domain" description="Metallo-beta-lactamase" evidence="2">
    <location>
        <begin position="86"/>
        <end position="270"/>
    </location>
</feature>